<feature type="transmembrane region" description="Helical" evidence="14">
    <location>
        <begin position="87"/>
        <end position="105"/>
    </location>
</feature>
<evidence type="ECO:0000256" key="9">
    <source>
        <dbReference type="ARBA" id="ARBA00023136"/>
    </source>
</evidence>
<dbReference type="PANTHER" id="PTHR30622">
    <property type="entry name" value="UNDECAPRENYL-DIPHOSPHATASE"/>
    <property type="match status" value="1"/>
</dbReference>
<feature type="transmembrane region" description="Helical" evidence="14">
    <location>
        <begin position="247"/>
        <end position="263"/>
    </location>
</feature>
<dbReference type="Proteomes" id="UP000178377">
    <property type="component" value="Unassembled WGS sequence"/>
</dbReference>
<dbReference type="InterPro" id="IPR003824">
    <property type="entry name" value="UppP"/>
</dbReference>
<feature type="transmembrane region" description="Helical" evidence="14">
    <location>
        <begin position="40"/>
        <end position="60"/>
    </location>
</feature>
<evidence type="ECO:0000256" key="5">
    <source>
        <dbReference type="ARBA" id="ARBA00022475"/>
    </source>
</evidence>
<evidence type="ECO:0000313" key="16">
    <source>
        <dbReference type="Proteomes" id="UP000178377"/>
    </source>
</evidence>
<keyword evidence="5 14" id="KW-1003">Cell membrane</keyword>
<comment type="function">
    <text evidence="14">Catalyzes the dephosphorylation of undecaprenyl diphosphate (UPP). Confers resistance to bacitracin.</text>
</comment>
<dbReference type="GO" id="GO:0050380">
    <property type="term" value="F:undecaprenyl-diphosphatase activity"/>
    <property type="evidence" value="ECO:0007669"/>
    <property type="project" value="UniProtKB-UniRule"/>
</dbReference>
<evidence type="ECO:0000256" key="11">
    <source>
        <dbReference type="ARBA" id="ARBA00032707"/>
    </source>
</evidence>
<evidence type="ECO:0000256" key="8">
    <source>
        <dbReference type="ARBA" id="ARBA00022989"/>
    </source>
</evidence>
<keyword evidence="9 14" id="KW-0472">Membrane</keyword>
<keyword evidence="14" id="KW-0573">Peptidoglycan synthesis</keyword>
<keyword evidence="7 14" id="KW-0378">Hydrolase</keyword>
<evidence type="ECO:0000256" key="13">
    <source>
        <dbReference type="ARBA" id="ARBA00047594"/>
    </source>
</evidence>
<evidence type="ECO:0000256" key="3">
    <source>
        <dbReference type="ARBA" id="ARBA00012374"/>
    </source>
</evidence>
<reference evidence="15 16" key="1">
    <citation type="journal article" date="2016" name="Nat. Commun.">
        <title>Thousands of microbial genomes shed light on interconnected biogeochemical processes in an aquifer system.</title>
        <authorList>
            <person name="Anantharaman K."/>
            <person name="Brown C.T."/>
            <person name="Hug L.A."/>
            <person name="Sharon I."/>
            <person name="Castelle C.J."/>
            <person name="Probst A.J."/>
            <person name="Thomas B.C."/>
            <person name="Singh A."/>
            <person name="Wilkins M.J."/>
            <person name="Karaoz U."/>
            <person name="Brodie E.L."/>
            <person name="Williams K.H."/>
            <person name="Hubbard S.S."/>
            <person name="Banfield J.F."/>
        </authorList>
    </citation>
    <scope>NUCLEOTIDE SEQUENCE [LARGE SCALE GENOMIC DNA]</scope>
</reference>
<evidence type="ECO:0000256" key="12">
    <source>
        <dbReference type="ARBA" id="ARBA00032932"/>
    </source>
</evidence>
<dbReference type="STRING" id="1817828.A2722_03825"/>
<dbReference type="GO" id="GO:0009252">
    <property type="term" value="P:peptidoglycan biosynthetic process"/>
    <property type="evidence" value="ECO:0007669"/>
    <property type="project" value="UniProtKB-KW"/>
</dbReference>
<keyword evidence="6 14" id="KW-0812">Transmembrane</keyword>
<evidence type="ECO:0000256" key="2">
    <source>
        <dbReference type="ARBA" id="ARBA00010621"/>
    </source>
</evidence>
<evidence type="ECO:0000256" key="10">
    <source>
        <dbReference type="ARBA" id="ARBA00023251"/>
    </source>
</evidence>
<dbReference type="AlphaFoldDB" id="A0A1F5PEI1"/>
<organism evidence="15 16">
    <name type="scientific">Candidatus Doudnabacteria bacterium RIFCSPHIGHO2_01_FULL_50_11</name>
    <dbReference type="NCBI Taxonomy" id="1817828"/>
    <lineage>
        <taxon>Bacteria</taxon>
        <taxon>Candidatus Doudnaibacteriota</taxon>
    </lineage>
</organism>
<evidence type="ECO:0000256" key="14">
    <source>
        <dbReference type="HAMAP-Rule" id="MF_01006"/>
    </source>
</evidence>
<feature type="transmembrane region" description="Helical" evidence="14">
    <location>
        <begin position="117"/>
        <end position="136"/>
    </location>
</feature>
<evidence type="ECO:0000256" key="1">
    <source>
        <dbReference type="ARBA" id="ARBA00004651"/>
    </source>
</evidence>
<comment type="similarity">
    <text evidence="2 14">Belongs to the UppP family.</text>
</comment>
<keyword evidence="10 14" id="KW-0046">Antibiotic resistance</keyword>
<comment type="caution">
    <text evidence="15">The sequence shown here is derived from an EMBL/GenBank/DDBJ whole genome shotgun (WGS) entry which is preliminary data.</text>
</comment>
<dbReference type="EC" id="3.6.1.27" evidence="3 14"/>
<evidence type="ECO:0000313" key="15">
    <source>
        <dbReference type="EMBL" id="OGE88333.1"/>
    </source>
</evidence>
<comment type="catalytic activity">
    <reaction evidence="13 14">
        <text>di-trans,octa-cis-undecaprenyl diphosphate + H2O = di-trans,octa-cis-undecaprenyl phosphate + phosphate + H(+)</text>
        <dbReference type="Rhea" id="RHEA:28094"/>
        <dbReference type="ChEBI" id="CHEBI:15377"/>
        <dbReference type="ChEBI" id="CHEBI:15378"/>
        <dbReference type="ChEBI" id="CHEBI:43474"/>
        <dbReference type="ChEBI" id="CHEBI:58405"/>
        <dbReference type="ChEBI" id="CHEBI:60392"/>
        <dbReference type="EC" id="3.6.1.27"/>
    </reaction>
</comment>
<dbReference type="PANTHER" id="PTHR30622:SF4">
    <property type="entry name" value="UNDECAPRENYL-DIPHOSPHATASE"/>
    <property type="match status" value="1"/>
</dbReference>
<comment type="miscellaneous">
    <text evidence="14">Bacitracin is thought to be involved in the inhibition of peptidoglycan synthesis by sequestering undecaprenyl diphosphate, thereby reducing the pool of lipid carrier available.</text>
</comment>
<feature type="transmembrane region" description="Helical" evidence="14">
    <location>
        <begin position="216"/>
        <end position="235"/>
    </location>
</feature>
<comment type="subcellular location">
    <subcellularLocation>
        <location evidence="1 14">Cell membrane</location>
        <topology evidence="1 14">Multi-pass membrane protein</topology>
    </subcellularLocation>
</comment>
<dbReference type="GO" id="GO:0046677">
    <property type="term" value="P:response to antibiotic"/>
    <property type="evidence" value="ECO:0007669"/>
    <property type="project" value="UniProtKB-UniRule"/>
</dbReference>
<evidence type="ECO:0000256" key="7">
    <source>
        <dbReference type="ARBA" id="ARBA00022801"/>
    </source>
</evidence>
<evidence type="ECO:0000256" key="6">
    <source>
        <dbReference type="ARBA" id="ARBA00022692"/>
    </source>
</evidence>
<evidence type="ECO:0000256" key="4">
    <source>
        <dbReference type="ARBA" id="ARBA00021581"/>
    </source>
</evidence>
<sequence length="264" mass="28573">MNIFQAVILGLVQGLTEFLPISSSGHLILVPYILHWPDPGLGFDVALHWGTLVAVIAYFWRDYLRYFSAFFSTFIQIGRGMNLDQKMSWYLVAGSVPAAITGVLLEKQAESAFRSPVLIAATMAIFGLILWVADSYGSKKGGEHDLSFSKALFIGCAQALALIPGVSRSGSTMTAGLFAGLNRESAARFSFLLLGPISFGAGLVAFKNFTGISTPLVAGFAAAVVSGLWAISFLLDYLSRKSFRVFVWYRLLASALVLALLILR</sequence>
<dbReference type="GO" id="GO:0008360">
    <property type="term" value="P:regulation of cell shape"/>
    <property type="evidence" value="ECO:0007669"/>
    <property type="project" value="UniProtKB-KW"/>
</dbReference>
<dbReference type="Pfam" id="PF02673">
    <property type="entry name" value="BacA"/>
    <property type="match status" value="1"/>
</dbReference>
<dbReference type="GO" id="GO:0071555">
    <property type="term" value="P:cell wall organization"/>
    <property type="evidence" value="ECO:0007669"/>
    <property type="project" value="UniProtKB-KW"/>
</dbReference>
<feature type="transmembrane region" description="Helical" evidence="14">
    <location>
        <begin position="186"/>
        <end position="204"/>
    </location>
</feature>
<accession>A0A1F5PEI1</accession>
<keyword evidence="14" id="KW-0133">Cell shape</keyword>
<keyword evidence="14" id="KW-0961">Cell wall biogenesis/degradation</keyword>
<keyword evidence="8 14" id="KW-1133">Transmembrane helix</keyword>
<proteinExistence type="inferred from homology"/>
<dbReference type="GO" id="GO:0005886">
    <property type="term" value="C:plasma membrane"/>
    <property type="evidence" value="ECO:0007669"/>
    <property type="project" value="UniProtKB-SubCell"/>
</dbReference>
<protein>
    <recommendedName>
        <fullName evidence="4 14">Undecaprenyl-diphosphatase</fullName>
        <ecNumber evidence="3 14">3.6.1.27</ecNumber>
    </recommendedName>
    <alternativeName>
        <fullName evidence="12 14">Bacitracin resistance protein</fullName>
    </alternativeName>
    <alternativeName>
        <fullName evidence="11 14">Undecaprenyl pyrophosphate phosphatase</fullName>
    </alternativeName>
</protein>
<dbReference type="EMBL" id="MFEO01000034">
    <property type="protein sequence ID" value="OGE88333.1"/>
    <property type="molecule type" value="Genomic_DNA"/>
</dbReference>
<dbReference type="HAMAP" id="MF_01006">
    <property type="entry name" value="Undec_diphosphatase"/>
    <property type="match status" value="1"/>
</dbReference>
<name>A0A1F5PEI1_9BACT</name>
<dbReference type="NCBIfam" id="TIGR00753">
    <property type="entry name" value="undec_PP_bacA"/>
    <property type="match status" value="1"/>
</dbReference>
<gene>
    <name evidence="14" type="primary">uppP</name>
    <name evidence="15" type="ORF">A2722_03825</name>
</gene>